<reference evidence="4" key="1">
    <citation type="journal article" date="2013" name="Genome Biol.">
        <title>Reference genomes and transcriptomes of Nicotiana sylvestris and Nicotiana tomentosiformis.</title>
        <authorList>
            <person name="Sierro N."/>
            <person name="Battey J.N."/>
            <person name="Ouadi S."/>
            <person name="Bovet L."/>
            <person name="Goepfert S."/>
            <person name="Bakaher N."/>
            <person name="Peitsch M.C."/>
            <person name="Ivanov N.V."/>
        </authorList>
    </citation>
    <scope>NUCLEOTIDE SEQUENCE [LARGE SCALE GENOMIC DNA]</scope>
</reference>
<accession>A0A1U7XZK0</accession>
<reference evidence="5" key="2">
    <citation type="submission" date="2025-08" db="UniProtKB">
        <authorList>
            <consortium name="RefSeq"/>
        </authorList>
    </citation>
    <scope>IDENTIFICATION</scope>
    <source>
        <tissue evidence="5">Leaf</tissue>
    </source>
</reference>
<feature type="domain" description="CCHC-type" evidence="3">
    <location>
        <begin position="94"/>
        <end position="108"/>
    </location>
</feature>
<dbReference type="SMART" id="SM00343">
    <property type="entry name" value="ZnF_C2HC"/>
    <property type="match status" value="1"/>
</dbReference>
<dbReference type="Proteomes" id="UP000189701">
    <property type="component" value="Unplaced"/>
</dbReference>
<protein>
    <submittedName>
        <fullName evidence="5">Uncharacterized protein LOC104242897</fullName>
    </submittedName>
</protein>
<evidence type="ECO:0000313" key="5">
    <source>
        <dbReference type="RefSeq" id="XP_009796313.1"/>
    </source>
</evidence>
<feature type="compositionally biased region" description="Polar residues" evidence="2">
    <location>
        <begin position="121"/>
        <end position="130"/>
    </location>
</feature>
<keyword evidence="4" id="KW-1185">Reference proteome</keyword>
<gene>
    <name evidence="5" type="primary">LOC104242897</name>
</gene>
<keyword evidence="1" id="KW-0862">Zinc</keyword>
<evidence type="ECO:0000313" key="4">
    <source>
        <dbReference type="Proteomes" id="UP000189701"/>
    </source>
</evidence>
<dbReference type="Gene3D" id="4.10.60.10">
    <property type="entry name" value="Zinc finger, CCHC-type"/>
    <property type="match status" value="1"/>
</dbReference>
<dbReference type="AlphaFoldDB" id="A0A1U7XZK0"/>
<proteinExistence type="predicted"/>
<evidence type="ECO:0000259" key="3">
    <source>
        <dbReference type="PROSITE" id="PS50158"/>
    </source>
</evidence>
<sequence length="193" mass="21082">MIDRVHRFVVGLGPHLINECFTAALLDGMDISRIQAYAQNLKDQKRHQYENRDGGSAYEGWNQRDSAQMRAPTLRCSQCDRAHSGQCRQGSNVCYTCGDPSHYMRDCPINGRIGMVQPTRSITVPSSSVRPQERGPQASAGRGRGRGGASSSGGSQNRIYALAGHQDPEATPDDMSGTVTMCNVRSYLCKLSS</sequence>
<evidence type="ECO:0000256" key="2">
    <source>
        <dbReference type="SAM" id="MobiDB-lite"/>
    </source>
</evidence>
<feature type="region of interest" description="Disordered" evidence="2">
    <location>
        <begin position="121"/>
        <end position="156"/>
    </location>
</feature>
<evidence type="ECO:0000256" key="1">
    <source>
        <dbReference type="PROSITE-ProRule" id="PRU00047"/>
    </source>
</evidence>
<dbReference type="Pfam" id="PF00098">
    <property type="entry name" value="zf-CCHC"/>
    <property type="match status" value="1"/>
</dbReference>
<keyword evidence="1" id="KW-0863">Zinc-finger</keyword>
<dbReference type="RefSeq" id="XP_009796313.1">
    <property type="nucleotide sequence ID" value="XM_009798011.1"/>
</dbReference>
<keyword evidence="1" id="KW-0479">Metal-binding</keyword>
<dbReference type="InterPro" id="IPR001878">
    <property type="entry name" value="Znf_CCHC"/>
</dbReference>
<dbReference type="OrthoDB" id="1751882at2759"/>
<dbReference type="GO" id="GO:0008270">
    <property type="term" value="F:zinc ion binding"/>
    <property type="evidence" value="ECO:0007669"/>
    <property type="project" value="UniProtKB-KW"/>
</dbReference>
<dbReference type="GO" id="GO:0003676">
    <property type="term" value="F:nucleic acid binding"/>
    <property type="evidence" value="ECO:0007669"/>
    <property type="project" value="InterPro"/>
</dbReference>
<name>A0A1U7XZK0_NICSY</name>
<dbReference type="PROSITE" id="PS50158">
    <property type="entry name" value="ZF_CCHC"/>
    <property type="match status" value="1"/>
</dbReference>
<organism evidence="4 5">
    <name type="scientific">Nicotiana sylvestris</name>
    <name type="common">Wood tobacco</name>
    <name type="synonym">South American tobacco</name>
    <dbReference type="NCBI Taxonomy" id="4096"/>
    <lineage>
        <taxon>Eukaryota</taxon>
        <taxon>Viridiplantae</taxon>
        <taxon>Streptophyta</taxon>
        <taxon>Embryophyta</taxon>
        <taxon>Tracheophyta</taxon>
        <taxon>Spermatophyta</taxon>
        <taxon>Magnoliopsida</taxon>
        <taxon>eudicotyledons</taxon>
        <taxon>Gunneridae</taxon>
        <taxon>Pentapetalae</taxon>
        <taxon>asterids</taxon>
        <taxon>lamiids</taxon>
        <taxon>Solanales</taxon>
        <taxon>Solanaceae</taxon>
        <taxon>Nicotianoideae</taxon>
        <taxon>Nicotianeae</taxon>
        <taxon>Nicotiana</taxon>
    </lineage>
</organism>